<feature type="chain" id="PRO_5038985608" evidence="2">
    <location>
        <begin position="22"/>
        <end position="426"/>
    </location>
</feature>
<comment type="caution">
    <text evidence="3">The sequence shown here is derived from an EMBL/GenBank/DDBJ whole genome shotgun (WGS) entry which is preliminary data.</text>
</comment>
<dbReference type="OrthoDB" id="5813613at2759"/>
<protein>
    <submittedName>
        <fullName evidence="3">Uncharacterized protein</fullName>
    </submittedName>
</protein>
<feature type="region of interest" description="Disordered" evidence="1">
    <location>
        <begin position="188"/>
        <end position="207"/>
    </location>
</feature>
<sequence length="426" mass="48449">MRISALIQALLIFTASYICLSQPAILTDGEDVDDYDDLDRGVDLDKRISKFVRIGKALNSFVRIGRDNPQSDLFNYYSRNGAYNDIYPIINPDDFRDNQKRMSSFVRIGKSKIPEFEDEDSYGADIEKRAGAFIRMGKFPSSAFIERLEDRMNSFGHQPYYTRTGRIGHSSFIRIGKRDTSDALRKAHTEQDVEKANEGPHRLGDGVEGKDIIPRYLRIGKDLDDVDGDMQTQKRLSNFVRIGRDYGGRNSNTGIFNSKRPSSFVRIGRQPEEFDKRYSSFVRIGRNFPFIQSDDGANQFENVDNLFKRASSFVRIGRNNLLENPEKRYSSFVRIGKSDRVEDQEKRASSFVRIGKSGQVALDDDTTNDLVKRASSFVRIGRDVDDGTDSEEQAQPSKRASSFVRIGKSTVDTKGINSESDRAFKM</sequence>
<evidence type="ECO:0000256" key="2">
    <source>
        <dbReference type="SAM" id="SignalP"/>
    </source>
</evidence>
<feature type="region of interest" description="Disordered" evidence="1">
    <location>
        <begin position="383"/>
        <end position="406"/>
    </location>
</feature>
<feature type="signal peptide" evidence="2">
    <location>
        <begin position="1"/>
        <end position="21"/>
    </location>
</feature>
<gene>
    <name evidence="3" type="ORF">DPMN_006356</name>
</gene>
<reference evidence="3" key="2">
    <citation type="submission" date="2020-11" db="EMBL/GenBank/DDBJ databases">
        <authorList>
            <person name="McCartney M.A."/>
            <person name="Auch B."/>
            <person name="Kono T."/>
            <person name="Mallez S."/>
            <person name="Becker A."/>
            <person name="Gohl D.M."/>
            <person name="Silverstein K.A.T."/>
            <person name="Koren S."/>
            <person name="Bechman K.B."/>
            <person name="Herman A."/>
            <person name="Abrahante J.E."/>
            <person name="Garbe J."/>
        </authorList>
    </citation>
    <scope>NUCLEOTIDE SEQUENCE</scope>
    <source>
        <strain evidence="3">Duluth1</strain>
        <tissue evidence="3">Whole animal</tissue>
    </source>
</reference>
<evidence type="ECO:0000313" key="4">
    <source>
        <dbReference type="Proteomes" id="UP000828390"/>
    </source>
</evidence>
<proteinExistence type="predicted"/>
<name>A0A9D4RXE2_DREPO</name>
<dbReference type="EMBL" id="JAIWYP010000001">
    <property type="protein sequence ID" value="KAH3882418.1"/>
    <property type="molecule type" value="Genomic_DNA"/>
</dbReference>
<organism evidence="3 4">
    <name type="scientific">Dreissena polymorpha</name>
    <name type="common">Zebra mussel</name>
    <name type="synonym">Mytilus polymorpha</name>
    <dbReference type="NCBI Taxonomy" id="45954"/>
    <lineage>
        <taxon>Eukaryota</taxon>
        <taxon>Metazoa</taxon>
        <taxon>Spiralia</taxon>
        <taxon>Lophotrochozoa</taxon>
        <taxon>Mollusca</taxon>
        <taxon>Bivalvia</taxon>
        <taxon>Autobranchia</taxon>
        <taxon>Heteroconchia</taxon>
        <taxon>Euheterodonta</taxon>
        <taxon>Imparidentia</taxon>
        <taxon>Neoheterodontei</taxon>
        <taxon>Myida</taxon>
        <taxon>Dreissenoidea</taxon>
        <taxon>Dreissenidae</taxon>
        <taxon>Dreissena</taxon>
    </lineage>
</organism>
<evidence type="ECO:0000256" key="1">
    <source>
        <dbReference type="SAM" id="MobiDB-lite"/>
    </source>
</evidence>
<reference evidence="3" key="1">
    <citation type="journal article" date="2019" name="bioRxiv">
        <title>The Genome of the Zebra Mussel, Dreissena polymorpha: A Resource for Invasive Species Research.</title>
        <authorList>
            <person name="McCartney M.A."/>
            <person name="Auch B."/>
            <person name="Kono T."/>
            <person name="Mallez S."/>
            <person name="Zhang Y."/>
            <person name="Obille A."/>
            <person name="Becker A."/>
            <person name="Abrahante J.E."/>
            <person name="Garbe J."/>
            <person name="Badalamenti J.P."/>
            <person name="Herman A."/>
            <person name="Mangelson H."/>
            <person name="Liachko I."/>
            <person name="Sullivan S."/>
            <person name="Sone E.D."/>
            <person name="Koren S."/>
            <person name="Silverstein K.A.T."/>
            <person name="Beckman K.B."/>
            <person name="Gohl D.M."/>
        </authorList>
    </citation>
    <scope>NUCLEOTIDE SEQUENCE</scope>
    <source>
        <strain evidence="3">Duluth1</strain>
        <tissue evidence="3">Whole animal</tissue>
    </source>
</reference>
<keyword evidence="2" id="KW-0732">Signal</keyword>
<keyword evidence="4" id="KW-1185">Reference proteome</keyword>
<evidence type="ECO:0000313" key="3">
    <source>
        <dbReference type="EMBL" id="KAH3882418.1"/>
    </source>
</evidence>
<accession>A0A9D4RXE2</accession>
<dbReference type="Proteomes" id="UP000828390">
    <property type="component" value="Unassembled WGS sequence"/>
</dbReference>
<dbReference type="AlphaFoldDB" id="A0A9D4RXE2"/>